<keyword evidence="7" id="KW-1185">Reference proteome</keyword>
<comment type="subcellular location">
    <subcellularLocation>
        <location evidence="1">Secreted</location>
    </subcellularLocation>
</comment>
<feature type="signal peptide" evidence="5">
    <location>
        <begin position="1"/>
        <end position="15"/>
    </location>
</feature>
<keyword evidence="4 5" id="KW-0732">Signal</keyword>
<dbReference type="PANTHER" id="PTHR21700">
    <property type="entry name" value="TRANSTHYRETIN-LIKE FAMILY PROTEIN-RELATED"/>
    <property type="match status" value="1"/>
</dbReference>
<proteinExistence type="inferred from homology"/>
<evidence type="ECO:0000256" key="1">
    <source>
        <dbReference type="ARBA" id="ARBA00004613"/>
    </source>
</evidence>
<reference evidence="6 7" key="1">
    <citation type="submission" date="2013-12" db="EMBL/GenBank/DDBJ databases">
        <title>Draft genome of the parsitic nematode Ancylostoma duodenale.</title>
        <authorList>
            <person name="Mitreva M."/>
        </authorList>
    </citation>
    <scope>NUCLEOTIDE SEQUENCE [LARGE SCALE GENOMIC DNA]</scope>
    <source>
        <strain evidence="6 7">Zhejiang</strain>
    </source>
</reference>
<dbReference type="GO" id="GO:0009986">
    <property type="term" value="C:cell surface"/>
    <property type="evidence" value="ECO:0007669"/>
    <property type="project" value="InterPro"/>
</dbReference>
<evidence type="ECO:0000256" key="3">
    <source>
        <dbReference type="ARBA" id="ARBA00022525"/>
    </source>
</evidence>
<comment type="similarity">
    <text evidence="2">Belongs to the nematode transthyretin-like family.</text>
</comment>
<dbReference type="EMBL" id="KN729887">
    <property type="protein sequence ID" value="KIH61706.1"/>
    <property type="molecule type" value="Genomic_DNA"/>
</dbReference>
<gene>
    <name evidence="6" type="ORF">ANCDUO_08016</name>
</gene>
<feature type="chain" id="PRO_5012768465" evidence="5">
    <location>
        <begin position="16"/>
        <end position="101"/>
    </location>
</feature>
<accession>A0A0C2GX44</accession>
<name>A0A0C2GX44_9BILA</name>
<evidence type="ECO:0000313" key="6">
    <source>
        <dbReference type="EMBL" id="KIH61706.1"/>
    </source>
</evidence>
<protein>
    <submittedName>
        <fullName evidence="6">Transthyretin-like family protein</fullName>
    </submittedName>
</protein>
<sequence length="101" mass="11064">MRAVIFLLLMSSCYGINFDQSVGVKGILRCNGKAAKGIEVKLYDEDLVGLSLMAEAKTDQNGAFKLSGTDMDLRSDIDPILNIHHRCNYAGQQVGIRLTSE</sequence>
<evidence type="ECO:0000256" key="2">
    <source>
        <dbReference type="ARBA" id="ARBA00010112"/>
    </source>
</evidence>
<evidence type="ECO:0000256" key="5">
    <source>
        <dbReference type="SAM" id="SignalP"/>
    </source>
</evidence>
<dbReference type="GO" id="GO:0005576">
    <property type="term" value="C:extracellular region"/>
    <property type="evidence" value="ECO:0007669"/>
    <property type="project" value="UniProtKB-SubCell"/>
</dbReference>
<dbReference type="AlphaFoldDB" id="A0A0C2GX44"/>
<dbReference type="Gene3D" id="2.60.40.3330">
    <property type="match status" value="1"/>
</dbReference>
<dbReference type="InterPro" id="IPR001534">
    <property type="entry name" value="Transthyretin-like"/>
</dbReference>
<keyword evidence="3" id="KW-0964">Secreted</keyword>
<dbReference type="Pfam" id="PF01060">
    <property type="entry name" value="TTR-52"/>
    <property type="match status" value="1"/>
</dbReference>
<organism evidence="6 7">
    <name type="scientific">Ancylostoma duodenale</name>
    <dbReference type="NCBI Taxonomy" id="51022"/>
    <lineage>
        <taxon>Eukaryota</taxon>
        <taxon>Metazoa</taxon>
        <taxon>Ecdysozoa</taxon>
        <taxon>Nematoda</taxon>
        <taxon>Chromadorea</taxon>
        <taxon>Rhabditida</taxon>
        <taxon>Rhabditina</taxon>
        <taxon>Rhabditomorpha</taxon>
        <taxon>Strongyloidea</taxon>
        <taxon>Ancylostomatidae</taxon>
        <taxon>Ancylostomatinae</taxon>
        <taxon>Ancylostoma</taxon>
    </lineage>
</organism>
<evidence type="ECO:0000256" key="4">
    <source>
        <dbReference type="ARBA" id="ARBA00022729"/>
    </source>
</evidence>
<dbReference type="InterPro" id="IPR038479">
    <property type="entry name" value="Transthyretin-like_sf"/>
</dbReference>
<evidence type="ECO:0000313" key="7">
    <source>
        <dbReference type="Proteomes" id="UP000054047"/>
    </source>
</evidence>
<dbReference type="OrthoDB" id="5782901at2759"/>
<dbReference type="Proteomes" id="UP000054047">
    <property type="component" value="Unassembled WGS sequence"/>
</dbReference>